<dbReference type="RefSeq" id="WP_234658185.1">
    <property type="nucleotide sequence ID" value="NZ_CP094997.1"/>
</dbReference>
<dbReference type="InterPro" id="IPR008983">
    <property type="entry name" value="Tumour_necrosis_fac-like_dom"/>
</dbReference>
<dbReference type="AlphaFoldDB" id="A0A9X1PRK2"/>
<protein>
    <recommendedName>
        <fullName evidence="1">C1q domain-containing protein</fullName>
    </recommendedName>
</protein>
<dbReference type="Pfam" id="PF00386">
    <property type="entry name" value="C1q"/>
    <property type="match status" value="1"/>
</dbReference>
<feature type="domain" description="C1q" evidence="1">
    <location>
        <begin position="211"/>
        <end position="330"/>
    </location>
</feature>
<keyword evidence="3" id="KW-1185">Reference proteome</keyword>
<accession>A0A9X1PRK2</accession>
<dbReference type="Proteomes" id="UP001139000">
    <property type="component" value="Unassembled WGS sequence"/>
</dbReference>
<comment type="caution">
    <text evidence="2">The sequence shown here is derived from an EMBL/GenBank/DDBJ whole genome shotgun (WGS) entry which is preliminary data.</text>
</comment>
<evidence type="ECO:0000313" key="2">
    <source>
        <dbReference type="EMBL" id="MCF0065195.1"/>
    </source>
</evidence>
<evidence type="ECO:0000259" key="1">
    <source>
        <dbReference type="Pfam" id="PF00386"/>
    </source>
</evidence>
<dbReference type="SUPFAM" id="SSF49842">
    <property type="entry name" value="TNF-like"/>
    <property type="match status" value="1"/>
</dbReference>
<dbReference type="EMBL" id="JAJTTC010000010">
    <property type="protein sequence ID" value="MCF0065195.1"/>
    <property type="molecule type" value="Genomic_DNA"/>
</dbReference>
<evidence type="ECO:0000313" key="3">
    <source>
        <dbReference type="Proteomes" id="UP001139000"/>
    </source>
</evidence>
<name>A0A9X1PRK2_9BACT</name>
<reference evidence="2" key="1">
    <citation type="submission" date="2021-12" db="EMBL/GenBank/DDBJ databases">
        <title>Novel species in genus Dyadobacter.</title>
        <authorList>
            <person name="Ma C."/>
        </authorList>
    </citation>
    <scope>NUCLEOTIDE SEQUENCE</scope>
    <source>
        <strain evidence="2">LJ419</strain>
    </source>
</reference>
<dbReference type="InterPro" id="IPR001073">
    <property type="entry name" value="C1q_dom"/>
</dbReference>
<sequence>MKKHILFISLICAGYGVSAQSVGIGTKTPHASAVLEVSSNNKGVLIPTVALQSASDKNAVPNPANGLLIYKPANAFNLEGFYYNMGKESDPMWQMLGASLTLPYMSTASYDGALFYLENTGNSFASTAIDGFSTERTGVWGSTNSGRGVIGKSSGSGTGVYAYSLKDGVALHVNGRLKITGPGLSAGVGKLLTSDANGNATWQAPAIKTIAFSVNGVEGSGAIGFFEQVKFSTENYNLGNGYSGAPSYSFQAPVHGIYHFATSLKFQNDGLTFHPSVNLVRKRNGVSEIIGYNSHEDARSKYTGSVTIDCELLPGDVVFVSGANGEVTGDDSTPTLSTTNYAAFFNGRLIQKL</sequence>
<gene>
    <name evidence="2" type="ORF">LXM26_27015</name>
</gene>
<proteinExistence type="predicted"/>
<organism evidence="2 3">
    <name type="scientific">Dyadobacter chenwenxiniae</name>
    <dbReference type="NCBI Taxonomy" id="2906456"/>
    <lineage>
        <taxon>Bacteria</taxon>
        <taxon>Pseudomonadati</taxon>
        <taxon>Bacteroidota</taxon>
        <taxon>Cytophagia</taxon>
        <taxon>Cytophagales</taxon>
        <taxon>Spirosomataceae</taxon>
        <taxon>Dyadobacter</taxon>
    </lineage>
</organism>
<dbReference type="Gene3D" id="2.60.120.40">
    <property type="match status" value="1"/>
</dbReference>